<dbReference type="Gene3D" id="3.40.190.290">
    <property type="match status" value="1"/>
</dbReference>
<dbReference type="InterPro" id="IPR036388">
    <property type="entry name" value="WH-like_DNA-bd_sf"/>
</dbReference>
<evidence type="ECO:0000256" key="4">
    <source>
        <dbReference type="ARBA" id="ARBA00023163"/>
    </source>
</evidence>
<keyword evidence="3" id="KW-0238">DNA-binding</keyword>
<keyword evidence="4" id="KW-0804">Transcription</keyword>
<dbReference type="Proteomes" id="UP000031368">
    <property type="component" value="Chromosome"/>
</dbReference>
<comment type="function">
    <text evidence="5">Transcriptional regulator of the ttuABCDE tartrate utilization operon.</text>
</comment>
<comment type="similarity">
    <text evidence="1">Belongs to the LysR transcriptional regulatory family.</text>
</comment>
<dbReference type="GO" id="GO:0006351">
    <property type="term" value="P:DNA-templated transcription"/>
    <property type="evidence" value="ECO:0007669"/>
    <property type="project" value="TreeGrafter"/>
</dbReference>
<dbReference type="GO" id="GO:0043565">
    <property type="term" value="F:sequence-specific DNA binding"/>
    <property type="evidence" value="ECO:0007669"/>
    <property type="project" value="TreeGrafter"/>
</dbReference>
<dbReference type="Pfam" id="PF03466">
    <property type="entry name" value="LysR_substrate"/>
    <property type="match status" value="1"/>
</dbReference>
<dbReference type="SUPFAM" id="SSF46785">
    <property type="entry name" value="Winged helix' DNA-binding domain"/>
    <property type="match status" value="1"/>
</dbReference>
<proteinExistence type="inferred from homology"/>
<feature type="domain" description="HTH lysR-type" evidence="8">
    <location>
        <begin position="10"/>
        <end position="60"/>
    </location>
</feature>
<evidence type="ECO:0000256" key="7">
    <source>
        <dbReference type="ARBA" id="ARBA00083243"/>
    </source>
</evidence>
<evidence type="ECO:0000256" key="2">
    <source>
        <dbReference type="ARBA" id="ARBA00023015"/>
    </source>
</evidence>
<dbReference type="InterPro" id="IPR005119">
    <property type="entry name" value="LysR_subst-bd"/>
</dbReference>
<dbReference type="CDD" id="cd08422">
    <property type="entry name" value="PBP2_CrgA_like"/>
    <property type="match status" value="1"/>
</dbReference>
<evidence type="ECO:0000256" key="3">
    <source>
        <dbReference type="ARBA" id="ARBA00023125"/>
    </source>
</evidence>
<protein>
    <recommendedName>
        <fullName evidence="6">HTH-type transcriptional regulator TtuA</fullName>
    </recommendedName>
    <alternativeName>
        <fullName evidence="7">Tartrate utilization transcriptional regulator</fullName>
    </alternativeName>
</protein>
<evidence type="ECO:0000256" key="6">
    <source>
        <dbReference type="ARBA" id="ARBA00067332"/>
    </source>
</evidence>
<keyword evidence="10" id="KW-1185">Reference proteome</keyword>
<dbReference type="RefSeq" id="WP_039844524.1">
    <property type="nucleotide sequence ID" value="NZ_CP006877.1"/>
</dbReference>
<dbReference type="PROSITE" id="PS50931">
    <property type="entry name" value="HTH_LYSR"/>
    <property type="match status" value="1"/>
</dbReference>
<dbReference type="PANTHER" id="PTHR30537">
    <property type="entry name" value="HTH-TYPE TRANSCRIPTIONAL REGULATOR"/>
    <property type="match status" value="1"/>
</dbReference>
<evidence type="ECO:0000256" key="5">
    <source>
        <dbReference type="ARBA" id="ARBA00054626"/>
    </source>
</evidence>
<dbReference type="HOGENOM" id="CLU_039613_16_2_5"/>
<dbReference type="EMBL" id="CP006877">
    <property type="protein sequence ID" value="AJD40776.1"/>
    <property type="molecule type" value="Genomic_DNA"/>
</dbReference>
<evidence type="ECO:0000313" key="9">
    <source>
        <dbReference type="EMBL" id="AJD40776.1"/>
    </source>
</evidence>
<dbReference type="GO" id="GO:0003700">
    <property type="term" value="F:DNA-binding transcription factor activity"/>
    <property type="evidence" value="ECO:0007669"/>
    <property type="project" value="InterPro"/>
</dbReference>
<dbReference type="InterPro" id="IPR058163">
    <property type="entry name" value="LysR-type_TF_proteobact-type"/>
</dbReference>
<organism evidence="9 10">
    <name type="scientific">Rhizobium gallicum bv. gallicum R602sp</name>
    <dbReference type="NCBI Taxonomy" id="1041138"/>
    <lineage>
        <taxon>Bacteria</taxon>
        <taxon>Pseudomonadati</taxon>
        <taxon>Pseudomonadota</taxon>
        <taxon>Alphaproteobacteria</taxon>
        <taxon>Hyphomicrobiales</taxon>
        <taxon>Rhizobiaceae</taxon>
        <taxon>Rhizobium/Agrobacterium group</taxon>
        <taxon>Rhizobium</taxon>
    </lineage>
</organism>
<accession>A0A0B4X0N9</accession>
<name>A0A0B4X0N9_9HYPH</name>
<dbReference type="InterPro" id="IPR036390">
    <property type="entry name" value="WH_DNA-bd_sf"/>
</dbReference>
<dbReference type="Gene3D" id="1.10.10.10">
    <property type="entry name" value="Winged helix-like DNA-binding domain superfamily/Winged helix DNA-binding domain"/>
    <property type="match status" value="1"/>
</dbReference>
<gene>
    <name evidence="9" type="ORF">RGR602_CH01419</name>
</gene>
<evidence type="ECO:0000256" key="1">
    <source>
        <dbReference type="ARBA" id="ARBA00009437"/>
    </source>
</evidence>
<evidence type="ECO:0000313" key="10">
    <source>
        <dbReference type="Proteomes" id="UP000031368"/>
    </source>
</evidence>
<dbReference type="FunFam" id="1.10.10.10:FF:000001">
    <property type="entry name" value="LysR family transcriptional regulator"/>
    <property type="match status" value="1"/>
</dbReference>
<evidence type="ECO:0000259" key="8">
    <source>
        <dbReference type="PROSITE" id="PS50931"/>
    </source>
</evidence>
<dbReference type="PANTHER" id="PTHR30537:SF68">
    <property type="entry name" value="TRANSCRIPTIONAL REGULATOR-RELATED"/>
    <property type="match status" value="1"/>
</dbReference>
<sequence length="311" mass="34658">MLRDFSDTAAFVKVVQEGSFTGAARALRTPKTRISRKVQELEARLGAQLLHRTTRSLKLTEAGTIYFQRCEGLVKDIEDAENAVAELQQHPKGWLRITSPHWLSTRILAPVLSEFRRFYPDVYPQLLLAHEVLDVVAKDIDIALRLWEGPMPDSSLTARRLGDLPMGIYAAPAYLERHGSPSNPAELADHACLLTQFYFDKPVHAWPLTREGRCNEFPVRPVAVASDPEGLHGFLLAGEGLQMTSHLRVRADVAAGRLVHVLPEWSGPAPTLYAMRAGGRIQPPKVRAFLDFLVPRLKLAEIRDENAAASH</sequence>
<dbReference type="InterPro" id="IPR000847">
    <property type="entry name" value="LysR_HTH_N"/>
</dbReference>
<reference evidence="9 10" key="1">
    <citation type="submission" date="2013-11" db="EMBL/GenBank/DDBJ databases">
        <title>Complete genome sequence of Rhizobium gallicum bv. gallicum R602.</title>
        <authorList>
            <person name="Bustos P."/>
            <person name="Santamaria R.I."/>
            <person name="Lozano L."/>
            <person name="Acosta J.L."/>
            <person name="Ormeno-Orrillo E."/>
            <person name="Rogel M.A."/>
            <person name="Romero D."/>
            <person name="Cevallos M.A."/>
            <person name="Martinez-Romero E."/>
            <person name="Gonzalez V."/>
        </authorList>
    </citation>
    <scope>NUCLEOTIDE SEQUENCE [LARGE SCALE GENOMIC DNA]</scope>
    <source>
        <strain evidence="9 10">R602</strain>
    </source>
</reference>
<dbReference type="SUPFAM" id="SSF53850">
    <property type="entry name" value="Periplasmic binding protein-like II"/>
    <property type="match status" value="1"/>
</dbReference>
<dbReference type="AlphaFoldDB" id="A0A0B4X0N9"/>
<keyword evidence="2" id="KW-0805">Transcription regulation</keyword>
<dbReference type="KEGG" id="rga:RGR602_CH01419"/>
<dbReference type="Pfam" id="PF00126">
    <property type="entry name" value="HTH_1"/>
    <property type="match status" value="1"/>
</dbReference>